<evidence type="ECO:0000313" key="2">
    <source>
        <dbReference type="EnsemblPlants" id="TuG1812G0200006087.01.T01"/>
    </source>
</evidence>
<feature type="domain" description="GAG-pre-integrase" evidence="1">
    <location>
        <begin position="57"/>
        <end position="117"/>
    </location>
</feature>
<reference evidence="2" key="3">
    <citation type="submission" date="2022-06" db="UniProtKB">
        <authorList>
            <consortium name="EnsemblPlants"/>
        </authorList>
    </citation>
    <scope>IDENTIFICATION</scope>
</reference>
<dbReference type="PANTHER" id="PTHR42648">
    <property type="entry name" value="TRANSPOSASE, PUTATIVE-RELATED"/>
    <property type="match status" value="1"/>
</dbReference>
<dbReference type="PANTHER" id="PTHR42648:SF28">
    <property type="entry name" value="TRANSPOSON-ENCODED PROTEIN WITH RIBONUCLEASE H-LIKE AND RETROVIRUS ZINC FINGER-LIKE DOMAINS"/>
    <property type="match status" value="1"/>
</dbReference>
<keyword evidence="3" id="KW-1185">Reference proteome</keyword>
<dbReference type="Gene3D" id="3.30.420.10">
    <property type="entry name" value="Ribonuclease H-like superfamily/Ribonuclease H"/>
    <property type="match status" value="1"/>
</dbReference>
<evidence type="ECO:0000259" key="1">
    <source>
        <dbReference type="Pfam" id="PF13976"/>
    </source>
</evidence>
<reference evidence="2" key="2">
    <citation type="submission" date="2018-03" db="EMBL/GenBank/DDBJ databases">
        <title>The Triticum urartu genome reveals the dynamic nature of wheat genome evolution.</title>
        <authorList>
            <person name="Ling H."/>
            <person name="Ma B."/>
            <person name="Shi X."/>
            <person name="Liu H."/>
            <person name="Dong L."/>
            <person name="Sun H."/>
            <person name="Cao Y."/>
            <person name="Gao Q."/>
            <person name="Zheng S."/>
            <person name="Li Y."/>
            <person name="Yu Y."/>
            <person name="Du H."/>
            <person name="Qi M."/>
            <person name="Li Y."/>
            <person name="Yu H."/>
            <person name="Cui Y."/>
            <person name="Wang N."/>
            <person name="Chen C."/>
            <person name="Wu H."/>
            <person name="Zhao Y."/>
            <person name="Zhang J."/>
            <person name="Li Y."/>
            <person name="Zhou W."/>
            <person name="Zhang B."/>
            <person name="Hu W."/>
            <person name="Eijk M."/>
            <person name="Tang J."/>
            <person name="Witsenboer H."/>
            <person name="Zhao S."/>
            <person name="Li Z."/>
            <person name="Zhang A."/>
            <person name="Wang D."/>
            <person name="Liang C."/>
        </authorList>
    </citation>
    <scope>NUCLEOTIDE SEQUENCE [LARGE SCALE GENOMIC DNA]</scope>
    <source>
        <strain evidence="2">cv. G1812</strain>
    </source>
</reference>
<organism evidence="2 3">
    <name type="scientific">Triticum urartu</name>
    <name type="common">Red wild einkorn</name>
    <name type="synonym">Crithodium urartu</name>
    <dbReference type="NCBI Taxonomy" id="4572"/>
    <lineage>
        <taxon>Eukaryota</taxon>
        <taxon>Viridiplantae</taxon>
        <taxon>Streptophyta</taxon>
        <taxon>Embryophyta</taxon>
        <taxon>Tracheophyta</taxon>
        <taxon>Spermatophyta</taxon>
        <taxon>Magnoliopsida</taxon>
        <taxon>Liliopsida</taxon>
        <taxon>Poales</taxon>
        <taxon>Poaceae</taxon>
        <taxon>BOP clade</taxon>
        <taxon>Pooideae</taxon>
        <taxon>Triticodae</taxon>
        <taxon>Triticeae</taxon>
        <taxon>Triticinae</taxon>
        <taxon>Triticum</taxon>
    </lineage>
</organism>
<dbReference type="Proteomes" id="UP000015106">
    <property type="component" value="Chromosome 2"/>
</dbReference>
<protein>
    <recommendedName>
        <fullName evidence="1">GAG-pre-integrase domain-containing protein</fullName>
    </recommendedName>
</protein>
<evidence type="ECO:0000313" key="3">
    <source>
        <dbReference type="Proteomes" id="UP000015106"/>
    </source>
</evidence>
<dbReference type="InterPro" id="IPR012337">
    <property type="entry name" value="RNaseH-like_sf"/>
</dbReference>
<accession>A0A8R7PKP2</accession>
<sequence>MCELLRISLPSLDSQKARLLPRIPLKLNLVSISIHTKELATGRLLGTGTVHDGLHYLDEGSDEVAFASCLSPSQELLLHHRRLGHLSFAALLRIYPSLFKLCPKELLVCDACELAKHTRGSYPSIGLRSAKPFEMIHSDVWGPCEVRSIFGHRWFVTFIDCFSRYTWLYLLKHKSDVFLVFKDLCALIKNQH</sequence>
<dbReference type="SUPFAM" id="SSF53098">
    <property type="entry name" value="Ribonuclease H-like"/>
    <property type="match status" value="1"/>
</dbReference>
<dbReference type="InterPro" id="IPR025724">
    <property type="entry name" value="GAG-pre-integrase_dom"/>
</dbReference>
<dbReference type="AlphaFoldDB" id="A0A8R7PKP2"/>
<dbReference type="Pfam" id="PF13976">
    <property type="entry name" value="gag_pre-integrs"/>
    <property type="match status" value="1"/>
</dbReference>
<proteinExistence type="predicted"/>
<dbReference type="Gramene" id="TuG1812G0200006087.01.T01">
    <property type="protein sequence ID" value="TuG1812G0200006087.01.T01"/>
    <property type="gene ID" value="TuG1812G0200006087.01"/>
</dbReference>
<dbReference type="InterPro" id="IPR039537">
    <property type="entry name" value="Retrotran_Ty1/copia-like"/>
</dbReference>
<reference evidence="3" key="1">
    <citation type="journal article" date="2013" name="Nature">
        <title>Draft genome of the wheat A-genome progenitor Triticum urartu.</title>
        <authorList>
            <person name="Ling H.Q."/>
            <person name="Zhao S."/>
            <person name="Liu D."/>
            <person name="Wang J."/>
            <person name="Sun H."/>
            <person name="Zhang C."/>
            <person name="Fan H."/>
            <person name="Li D."/>
            <person name="Dong L."/>
            <person name="Tao Y."/>
            <person name="Gao C."/>
            <person name="Wu H."/>
            <person name="Li Y."/>
            <person name="Cui Y."/>
            <person name="Guo X."/>
            <person name="Zheng S."/>
            <person name="Wang B."/>
            <person name="Yu K."/>
            <person name="Liang Q."/>
            <person name="Yang W."/>
            <person name="Lou X."/>
            <person name="Chen J."/>
            <person name="Feng M."/>
            <person name="Jian J."/>
            <person name="Zhang X."/>
            <person name="Luo G."/>
            <person name="Jiang Y."/>
            <person name="Liu J."/>
            <person name="Wang Z."/>
            <person name="Sha Y."/>
            <person name="Zhang B."/>
            <person name="Wu H."/>
            <person name="Tang D."/>
            <person name="Shen Q."/>
            <person name="Xue P."/>
            <person name="Zou S."/>
            <person name="Wang X."/>
            <person name="Liu X."/>
            <person name="Wang F."/>
            <person name="Yang Y."/>
            <person name="An X."/>
            <person name="Dong Z."/>
            <person name="Zhang K."/>
            <person name="Zhang X."/>
            <person name="Luo M.C."/>
            <person name="Dvorak J."/>
            <person name="Tong Y."/>
            <person name="Wang J."/>
            <person name="Yang H."/>
            <person name="Li Z."/>
            <person name="Wang D."/>
            <person name="Zhang A."/>
            <person name="Wang J."/>
        </authorList>
    </citation>
    <scope>NUCLEOTIDE SEQUENCE</scope>
    <source>
        <strain evidence="3">cv. G1812</strain>
    </source>
</reference>
<name>A0A8R7PKP2_TRIUA</name>
<dbReference type="EnsemblPlants" id="TuG1812G0200006087.01.T01">
    <property type="protein sequence ID" value="TuG1812G0200006087.01.T01"/>
    <property type="gene ID" value="TuG1812G0200006087.01"/>
</dbReference>
<dbReference type="InterPro" id="IPR036397">
    <property type="entry name" value="RNaseH_sf"/>
</dbReference>
<dbReference type="GO" id="GO:0003676">
    <property type="term" value="F:nucleic acid binding"/>
    <property type="evidence" value="ECO:0007669"/>
    <property type="project" value="InterPro"/>
</dbReference>